<evidence type="ECO:0000256" key="5">
    <source>
        <dbReference type="ARBA" id="ARBA00022842"/>
    </source>
</evidence>
<keyword evidence="1 8" id="KW-0963">Cytoplasm</keyword>
<organism evidence="10 11">
    <name type="scientific">Nannocystis pusilla</name>
    <dbReference type="NCBI Taxonomy" id="889268"/>
    <lineage>
        <taxon>Bacteria</taxon>
        <taxon>Pseudomonadati</taxon>
        <taxon>Myxococcota</taxon>
        <taxon>Polyangia</taxon>
        <taxon>Nannocystales</taxon>
        <taxon>Nannocystaceae</taxon>
        <taxon>Nannocystis</taxon>
    </lineage>
</organism>
<comment type="caution">
    <text evidence="8">Lacks conserved residue(s) required for the propagation of feature annotation.</text>
</comment>
<evidence type="ECO:0000259" key="9">
    <source>
        <dbReference type="Pfam" id="PF12804"/>
    </source>
</evidence>
<protein>
    <recommendedName>
        <fullName evidence="8">Probable molybdenum cofactor guanylyltransferase</fullName>
        <shortName evidence="8">MoCo guanylyltransferase</shortName>
        <ecNumber evidence="8">2.7.7.77</ecNumber>
    </recommendedName>
    <alternativeName>
        <fullName evidence="8">GTP:molybdopterin guanylyltransferase</fullName>
    </alternativeName>
    <alternativeName>
        <fullName evidence="8">Mo-MPT guanylyltransferase</fullName>
    </alternativeName>
    <alternativeName>
        <fullName evidence="8">Molybdopterin guanylyltransferase</fullName>
    </alternativeName>
    <alternativeName>
        <fullName evidence="8">Molybdopterin-guanine dinucleotide synthase</fullName>
        <shortName evidence="8">MGD synthase</shortName>
    </alternativeName>
</protein>
<evidence type="ECO:0000256" key="2">
    <source>
        <dbReference type="ARBA" id="ARBA00022679"/>
    </source>
</evidence>
<evidence type="ECO:0000256" key="7">
    <source>
        <dbReference type="ARBA" id="ARBA00023150"/>
    </source>
</evidence>
<dbReference type="PANTHER" id="PTHR19136:SF81">
    <property type="entry name" value="MOLYBDENUM COFACTOR GUANYLYLTRANSFERASE"/>
    <property type="match status" value="1"/>
</dbReference>
<keyword evidence="11" id="KW-1185">Reference proteome</keyword>
<comment type="subcellular location">
    <subcellularLocation>
        <location evidence="8">Cytoplasm</location>
    </subcellularLocation>
</comment>
<keyword evidence="3 8" id="KW-0479">Metal-binding</keyword>
<dbReference type="Gene3D" id="3.90.550.10">
    <property type="entry name" value="Spore Coat Polysaccharide Biosynthesis Protein SpsA, Chain A"/>
    <property type="match status" value="1"/>
</dbReference>
<evidence type="ECO:0000256" key="4">
    <source>
        <dbReference type="ARBA" id="ARBA00022741"/>
    </source>
</evidence>
<comment type="catalytic activity">
    <reaction evidence="8">
        <text>Mo-molybdopterin + GTP + H(+) = Mo-molybdopterin guanine dinucleotide + diphosphate</text>
        <dbReference type="Rhea" id="RHEA:34243"/>
        <dbReference type="ChEBI" id="CHEBI:15378"/>
        <dbReference type="ChEBI" id="CHEBI:33019"/>
        <dbReference type="ChEBI" id="CHEBI:37565"/>
        <dbReference type="ChEBI" id="CHEBI:71302"/>
        <dbReference type="ChEBI" id="CHEBI:71310"/>
        <dbReference type="EC" id="2.7.7.77"/>
    </reaction>
</comment>
<feature type="binding site" evidence="8">
    <location>
        <position position="109"/>
    </location>
    <ligand>
        <name>Mg(2+)</name>
        <dbReference type="ChEBI" id="CHEBI:18420"/>
    </ligand>
</feature>
<feature type="binding site" evidence="8">
    <location>
        <position position="75"/>
    </location>
    <ligand>
        <name>GTP</name>
        <dbReference type="ChEBI" id="CHEBI:37565"/>
    </ligand>
</feature>
<dbReference type="EC" id="2.7.7.77" evidence="8"/>
<keyword evidence="4 8" id="KW-0547">Nucleotide-binding</keyword>
<dbReference type="CDD" id="cd02503">
    <property type="entry name" value="MobA"/>
    <property type="match status" value="1"/>
</dbReference>
<keyword evidence="10" id="KW-0548">Nucleotidyltransferase</keyword>
<comment type="cofactor">
    <cofactor evidence="8">
        <name>Mg(2+)</name>
        <dbReference type="ChEBI" id="CHEBI:18420"/>
    </cofactor>
</comment>
<feature type="binding site" evidence="8">
    <location>
        <position position="27"/>
    </location>
    <ligand>
        <name>GTP</name>
        <dbReference type="ChEBI" id="CHEBI:37565"/>
    </ligand>
</feature>
<dbReference type="HAMAP" id="MF_00316">
    <property type="entry name" value="MobA"/>
    <property type="match status" value="1"/>
</dbReference>
<evidence type="ECO:0000313" key="10">
    <source>
        <dbReference type="EMBL" id="MBZ5713735.1"/>
    </source>
</evidence>
<feature type="domain" description="MobA-like NTP transferase" evidence="9">
    <location>
        <begin position="12"/>
        <end position="179"/>
    </location>
</feature>
<feature type="binding site" evidence="8">
    <location>
        <begin position="15"/>
        <end position="17"/>
    </location>
    <ligand>
        <name>GTP</name>
        <dbReference type="ChEBI" id="CHEBI:37565"/>
    </ligand>
</feature>
<dbReference type="Proteomes" id="UP001139031">
    <property type="component" value="Unassembled WGS sequence"/>
</dbReference>
<dbReference type="PANTHER" id="PTHR19136">
    <property type="entry name" value="MOLYBDENUM COFACTOR GUANYLYLTRANSFERASE"/>
    <property type="match status" value="1"/>
</dbReference>
<keyword evidence="6 8" id="KW-0342">GTP-binding</keyword>
<accession>A0ABS7TZW1</accession>
<evidence type="ECO:0000313" key="11">
    <source>
        <dbReference type="Proteomes" id="UP001139031"/>
    </source>
</evidence>
<sequence length="226" mass="23963">MSSDATIRSCGAVVLAGGRSSRMGAPKALLPWRGQPLLLHVVDVLREVCDLPIVVVAQTGQPLPPLPPEVVLAYDPPEFDHGGPLVGLFAGLGVLVAHRAEFAYLSACDTPFLSADYVRLLVRRLVDEPGLGGILPFDAPASGDPADRHFPHPLASAVRVSAAHAAAAEVLGKQGSRPLFMFDRLGARWLDSAELPDRRVLRTCNTPQEYEEALALDHQGGDASGS</sequence>
<dbReference type="RefSeq" id="WP_224195468.1">
    <property type="nucleotide sequence ID" value="NZ_JAIRAU010000043.1"/>
</dbReference>
<comment type="similarity">
    <text evidence="8">Belongs to the MobA family.</text>
</comment>
<comment type="domain">
    <text evidence="8">The N-terminal domain determines nucleotide recognition and specific binding, while the C-terminal domain determines the specific binding to the target protein.</text>
</comment>
<comment type="function">
    <text evidence="8">Transfers a GMP moiety from GTP to Mo-molybdopterin (Mo-MPT) cofactor (Moco or molybdenum cofactor) to form Mo-molybdopterin guanine dinucleotide (Mo-MGD) cofactor.</text>
</comment>
<dbReference type="InterPro" id="IPR029044">
    <property type="entry name" value="Nucleotide-diphossugar_trans"/>
</dbReference>
<dbReference type="InterPro" id="IPR013482">
    <property type="entry name" value="Molybde_CF_guanTrfase"/>
</dbReference>
<dbReference type="Pfam" id="PF12804">
    <property type="entry name" value="NTP_transf_3"/>
    <property type="match status" value="1"/>
</dbReference>
<keyword evidence="2 8" id="KW-0808">Transferase</keyword>
<evidence type="ECO:0000256" key="3">
    <source>
        <dbReference type="ARBA" id="ARBA00022723"/>
    </source>
</evidence>
<evidence type="ECO:0000256" key="1">
    <source>
        <dbReference type="ARBA" id="ARBA00022490"/>
    </source>
</evidence>
<keyword evidence="5 8" id="KW-0460">Magnesium</keyword>
<evidence type="ECO:0000256" key="6">
    <source>
        <dbReference type="ARBA" id="ARBA00023134"/>
    </source>
</evidence>
<evidence type="ECO:0000256" key="8">
    <source>
        <dbReference type="HAMAP-Rule" id="MF_00316"/>
    </source>
</evidence>
<comment type="caution">
    <text evidence="10">The sequence shown here is derived from an EMBL/GenBank/DDBJ whole genome shotgun (WGS) entry which is preliminary data.</text>
</comment>
<reference evidence="10" key="1">
    <citation type="submission" date="2021-08" db="EMBL/GenBank/DDBJ databases">
        <authorList>
            <person name="Stevens D.C."/>
        </authorList>
    </citation>
    <scope>NUCLEOTIDE SEQUENCE</scope>
    <source>
        <strain evidence="10">DSM 53165</strain>
    </source>
</reference>
<name>A0ABS7TZW1_9BACT</name>
<dbReference type="SUPFAM" id="SSF53448">
    <property type="entry name" value="Nucleotide-diphospho-sugar transferases"/>
    <property type="match status" value="1"/>
</dbReference>
<proteinExistence type="inferred from homology"/>
<dbReference type="EMBL" id="JAIRAU010000043">
    <property type="protein sequence ID" value="MBZ5713735.1"/>
    <property type="molecule type" value="Genomic_DNA"/>
</dbReference>
<keyword evidence="7 8" id="KW-0501">Molybdenum cofactor biosynthesis</keyword>
<dbReference type="GO" id="GO:0016779">
    <property type="term" value="F:nucleotidyltransferase activity"/>
    <property type="evidence" value="ECO:0007669"/>
    <property type="project" value="UniProtKB-KW"/>
</dbReference>
<gene>
    <name evidence="8" type="primary">mobA</name>
    <name evidence="10" type="ORF">K7C98_31280</name>
</gene>
<feature type="binding site" evidence="8">
    <location>
        <position position="109"/>
    </location>
    <ligand>
        <name>GTP</name>
        <dbReference type="ChEBI" id="CHEBI:37565"/>
    </ligand>
</feature>
<dbReference type="InterPro" id="IPR025877">
    <property type="entry name" value="MobA-like_NTP_Trfase"/>
</dbReference>